<reference evidence="3 4" key="1">
    <citation type="submission" date="2017-10" db="EMBL/GenBank/DDBJ databases">
        <title>Comparative genomics in systemic dimorphic fungi from Ajellomycetaceae.</title>
        <authorList>
            <person name="Munoz J.F."/>
            <person name="Mcewen J.G."/>
            <person name="Clay O.K."/>
            <person name="Cuomo C.A."/>
        </authorList>
    </citation>
    <scope>NUCLEOTIDE SEQUENCE [LARGE SCALE GENOMIC DNA]</scope>
    <source>
        <strain evidence="3 4">UAMH7299</strain>
    </source>
</reference>
<comment type="caution">
    <text evidence="3">The sequence shown here is derived from an EMBL/GenBank/DDBJ whole genome shotgun (WGS) entry which is preliminary data.</text>
</comment>
<dbReference type="AlphaFoldDB" id="A0A2B7Y9I7"/>
<evidence type="ECO:0000313" key="3">
    <source>
        <dbReference type="EMBL" id="PGH17860.1"/>
    </source>
</evidence>
<comment type="function">
    <text evidence="1">Component of the mitochondrial ribosome (mitoribosome), a dedicated translation machinery responsible for the synthesis of mitochondrial genome-encoded proteins, including at least some of the essential transmembrane subunits of the mitochondrial respiratory chain. The mitoribosomes are attached to the mitochondrial inner membrane and translation products are cotranslationally integrated into the membrane.</text>
</comment>
<dbReference type="GO" id="GO:0005737">
    <property type="term" value="C:cytoplasm"/>
    <property type="evidence" value="ECO:0007669"/>
    <property type="project" value="TreeGrafter"/>
</dbReference>
<proteinExistence type="predicted"/>
<evidence type="ECO:0000313" key="4">
    <source>
        <dbReference type="Proteomes" id="UP000224634"/>
    </source>
</evidence>
<keyword evidence="4" id="KW-1185">Reference proteome</keyword>
<dbReference type="SUPFAM" id="SSF54719">
    <property type="entry name" value="Fe,Mn superoxide dismutase (SOD), C-terminal domain"/>
    <property type="match status" value="1"/>
</dbReference>
<dbReference type="Proteomes" id="UP000224634">
    <property type="component" value="Unassembled WGS sequence"/>
</dbReference>
<dbReference type="GO" id="GO:0046872">
    <property type="term" value="F:metal ion binding"/>
    <property type="evidence" value="ECO:0007669"/>
    <property type="project" value="InterPro"/>
</dbReference>
<sequence length="309" mass="33858">MILQRLLRPQIGLRAVSSPLSSSLRATTQVRGAHRVPQLAQDSIFVQDGVPNVLSPEGYNLAWTQYQGLMMHKLNALTAGTPDENASPGTLIIKYARDASMASLFNYASMAHNNHFFFNCLSHTPVNAPQELVNNIVESCSSMESLKAEFLATANAMFGPGFVWLVKAKEDGRLKILATYNAGSPYPGAHYRRQPVDMATQTTGSAGGESPDAIRRLQPDQHYGSMGAYSNSRVLAPGGIDVHPILCVNTWEHVWLRDWGIGGKPGFLEAWWNMINWEEVSHNYSQVGARAARSATRPTFMTPGAPKGF</sequence>
<dbReference type="EMBL" id="PDNA01000061">
    <property type="protein sequence ID" value="PGH17860.1"/>
    <property type="molecule type" value="Genomic_DNA"/>
</dbReference>
<dbReference type="InterPro" id="IPR019832">
    <property type="entry name" value="Mn/Fe_SOD_C"/>
</dbReference>
<dbReference type="OrthoDB" id="275227at2759"/>
<protein>
    <recommendedName>
        <fullName evidence="2">Manganese/iron superoxide dismutase C-terminal domain-containing protein</fullName>
    </recommendedName>
</protein>
<gene>
    <name evidence="3" type="ORF">AJ80_04683</name>
</gene>
<dbReference type="SUPFAM" id="SSF46609">
    <property type="entry name" value="Fe,Mn superoxide dismutase (SOD), N-terminal domain"/>
    <property type="match status" value="1"/>
</dbReference>
<dbReference type="PANTHER" id="PTHR43595:SF2">
    <property type="entry name" value="SMALL RIBOSOMAL SUBUNIT PROTEIN MS42"/>
    <property type="match status" value="1"/>
</dbReference>
<dbReference type="InterPro" id="IPR036324">
    <property type="entry name" value="Mn/Fe_SOD_N_sf"/>
</dbReference>
<dbReference type="Pfam" id="PF02777">
    <property type="entry name" value="Sod_Fe_C"/>
    <property type="match status" value="2"/>
</dbReference>
<name>A0A2B7Y9I7_POLH7</name>
<dbReference type="Gene3D" id="3.55.40.20">
    <property type="entry name" value="Iron/manganese superoxide dismutase, C-terminal domain"/>
    <property type="match status" value="1"/>
</dbReference>
<dbReference type="STRING" id="1447883.A0A2B7Y9I7"/>
<organism evidence="3 4">
    <name type="scientific">Polytolypa hystricis (strain UAMH7299)</name>
    <dbReference type="NCBI Taxonomy" id="1447883"/>
    <lineage>
        <taxon>Eukaryota</taxon>
        <taxon>Fungi</taxon>
        <taxon>Dikarya</taxon>
        <taxon>Ascomycota</taxon>
        <taxon>Pezizomycotina</taxon>
        <taxon>Eurotiomycetes</taxon>
        <taxon>Eurotiomycetidae</taxon>
        <taxon>Onygenales</taxon>
        <taxon>Onygenales incertae sedis</taxon>
        <taxon>Polytolypa</taxon>
    </lineage>
</organism>
<dbReference type="PANTHER" id="PTHR43595">
    <property type="entry name" value="37S RIBOSOMAL PROTEIN S26, MITOCHONDRIAL"/>
    <property type="match status" value="1"/>
</dbReference>
<feature type="domain" description="Manganese/iron superoxide dismutase C-terminal" evidence="2">
    <location>
        <begin position="130"/>
        <end position="187"/>
    </location>
</feature>
<evidence type="ECO:0000259" key="2">
    <source>
        <dbReference type="Pfam" id="PF02777"/>
    </source>
</evidence>
<evidence type="ECO:0000256" key="1">
    <source>
        <dbReference type="ARBA" id="ARBA00037226"/>
    </source>
</evidence>
<dbReference type="InterPro" id="IPR036314">
    <property type="entry name" value="SOD_C_sf"/>
</dbReference>
<feature type="domain" description="Manganese/iron superoxide dismutase C-terminal" evidence="2">
    <location>
        <begin position="242"/>
        <end position="282"/>
    </location>
</feature>
<accession>A0A2B7Y9I7</accession>
<dbReference type="GO" id="GO:0004784">
    <property type="term" value="F:superoxide dismutase activity"/>
    <property type="evidence" value="ECO:0007669"/>
    <property type="project" value="InterPro"/>
</dbReference>